<comment type="caution">
    <text evidence="9">The sequence shown here is derived from an EMBL/GenBank/DDBJ whole genome shotgun (WGS) entry which is preliminary data.</text>
</comment>
<dbReference type="GO" id="GO:0009318">
    <property type="term" value="C:exodeoxyribonuclease VII complex"/>
    <property type="evidence" value="ECO:0007669"/>
    <property type="project" value="UniProtKB-UniRule"/>
</dbReference>
<dbReference type="Proteomes" id="UP000824070">
    <property type="component" value="Unassembled WGS sequence"/>
</dbReference>
<accession>A0A9D1S3Z9</accession>
<name>A0A9D1S3Z9_9FIRM</name>
<gene>
    <name evidence="5 9" type="primary">xseA</name>
    <name evidence="9" type="ORF">IAC52_04855</name>
</gene>
<organism evidence="9 10">
    <name type="scientific">Candidatus Alloenteromonas pullicola</name>
    <dbReference type="NCBI Taxonomy" id="2840784"/>
    <lineage>
        <taxon>Bacteria</taxon>
        <taxon>Bacillati</taxon>
        <taxon>Bacillota</taxon>
        <taxon>Bacillota incertae sedis</taxon>
        <taxon>Candidatus Alloenteromonas</taxon>
    </lineage>
</organism>
<dbReference type="HAMAP" id="MF_00378">
    <property type="entry name" value="Exonuc_7_L"/>
    <property type="match status" value="1"/>
</dbReference>
<dbReference type="InterPro" id="IPR025824">
    <property type="entry name" value="OB-fold_nuc-bd_dom"/>
</dbReference>
<keyword evidence="1 5" id="KW-0963">Cytoplasm</keyword>
<sequence length="407" mass="44667">MPSRVYSVFELNEAIKARLEGDESLRGIGLRGEISNYKLYPSGHAYFSLKDDKGVISCVMWSGDRMRLSFSPNNGDEVVCYGRVGVYSARGNYQFIAMKMERSGQGEYLLRLRELAKKLQAEGLFDESRKREIPAFPKHIGVIAGANSAGLRDVIHNIDIRYHLAEITVFPSLVQGKLAKDDLLRAFRLAASKDLDVLIVARGGGAAEDLSAFSEEAVVRAAAASRCPVISAVGHEVDISLLDYVADKRVSTPTAAAVAATPNSADLLAYIDDCFARSKEAMESKISAYSERLDSYLKRTLFLHPEAIYGDKIDKVNDLFRRIKASMDGRINVLEARLSGLSHSLEGVSPLSVLRRGYGLLEDSKGNVITSAAMAKPGEELSTRMRDGIIHSKIDEVEVDDDGKQKL</sequence>
<dbReference type="InterPro" id="IPR020579">
    <property type="entry name" value="Exonuc_VII_lsu_C"/>
</dbReference>
<evidence type="ECO:0000313" key="9">
    <source>
        <dbReference type="EMBL" id="HIU45608.1"/>
    </source>
</evidence>
<reference evidence="9" key="2">
    <citation type="journal article" date="2021" name="PeerJ">
        <title>Extensive microbial diversity within the chicken gut microbiome revealed by metagenomics and culture.</title>
        <authorList>
            <person name="Gilroy R."/>
            <person name="Ravi A."/>
            <person name="Getino M."/>
            <person name="Pursley I."/>
            <person name="Horton D.L."/>
            <person name="Alikhan N.F."/>
            <person name="Baker D."/>
            <person name="Gharbi K."/>
            <person name="Hall N."/>
            <person name="Watson M."/>
            <person name="Adriaenssens E.M."/>
            <person name="Foster-Nyarko E."/>
            <person name="Jarju S."/>
            <person name="Secka A."/>
            <person name="Antonio M."/>
            <person name="Oren A."/>
            <person name="Chaudhuri R.R."/>
            <person name="La Ragione R."/>
            <person name="Hildebrand F."/>
            <person name="Pallen M.J."/>
        </authorList>
    </citation>
    <scope>NUCLEOTIDE SEQUENCE</scope>
    <source>
        <strain evidence="9">ChiGjej1B1-22543</strain>
    </source>
</reference>
<proteinExistence type="inferred from homology"/>
<keyword evidence="4 5" id="KW-0269">Exonuclease</keyword>
<dbReference type="InterPro" id="IPR003753">
    <property type="entry name" value="Exonuc_VII_L"/>
</dbReference>
<dbReference type="Pfam" id="PF13742">
    <property type="entry name" value="tRNA_anti_2"/>
    <property type="match status" value="1"/>
</dbReference>
<evidence type="ECO:0000256" key="1">
    <source>
        <dbReference type="ARBA" id="ARBA00022490"/>
    </source>
</evidence>
<dbReference type="Pfam" id="PF02601">
    <property type="entry name" value="Exonuc_VII_L"/>
    <property type="match status" value="1"/>
</dbReference>
<dbReference type="CDD" id="cd04489">
    <property type="entry name" value="ExoVII_LU_OBF"/>
    <property type="match status" value="1"/>
</dbReference>
<comment type="catalytic activity">
    <reaction evidence="5 6">
        <text>Exonucleolytic cleavage in either 5'- to 3'- or 3'- to 5'-direction to yield nucleoside 5'-phosphates.</text>
        <dbReference type="EC" id="3.1.11.6"/>
    </reaction>
</comment>
<dbReference type="PANTHER" id="PTHR30008">
    <property type="entry name" value="EXODEOXYRIBONUCLEASE 7 LARGE SUBUNIT"/>
    <property type="match status" value="1"/>
</dbReference>
<comment type="similarity">
    <text evidence="5 6">Belongs to the XseA family.</text>
</comment>
<feature type="domain" description="OB-fold nucleic acid binding" evidence="8">
    <location>
        <begin position="6"/>
        <end position="101"/>
    </location>
</feature>
<evidence type="ECO:0000256" key="6">
    <source>
        <dbReference type="RuleBase" id="RU004355"/>
    </source>
</evidence>
<dbReference type="GO" id="GO:0003676">
    <property type="term" value="F:nucleic acid binding"/>
    <property type="evidence" value="ECO:0007669"/>
    <property type="project" value="InterPro"/>
</dbReference>
<dbReference type="GO" id="GO:0006308">
    <property type="term" value="P:DNA catabolic process"/>
    <property type="evidence" value="ECO:0007669"/>
    <property type="project" value="UniProtKB-UniRule"/>
</dbReference>
<evidence type="ECO:0000256" key="2">
    <source>
        <dbReference type="ARBA" id="ARBA00022722"/>
    </source>
</evidence>
<dbReference type="PANTHER" id="PTHR30008:SF0">
    <property type="entry name" value="EXODEOXYRIBONUCLEASE 7 LARGE SUBUNIT"/>
    <property type="match status" value="1"/>
</dbReference>
<dbReference type="NCBIfam" id="TIGR00237">
    <property type="entry name" value="xseA"/>
    <property type="match status" value="1"/>
</dbReference>
<evidence type="ECO:0000259" key="7">
    <source>
        <dbReference type="Pfam" id="PF02601"/>
    </source>
</evidence>
<comment type="subunit">
    <text evidence="5">Heterooligomer composed of large and small subunits.</text>
</comment>
<evidence type="ECO:0000256" key="5">
    <source>
        <dbReference type="HAMAP-Rule" id="MF_00378"/>
    </source>
</evidence>
<dbReference type="GO" id="GO:0005737">
    <property type="term" value="C:cytoplasm"/>
    <property type="evidence" value="ECO:0007669"/>
    <property type="project" value="UniProtKB-SubCell"/>
</dbReference>
<dbReference type="GO" id="GO:0008855">
    <property type="term" value="F:exodeoxyribonuclease VII activity"/>
    <property type="evidence" value="ECO:0007669"/>
    <property type="project" value="UniProtKB-UniRule"/>
</dbReference>
<feature type="domain" description="Exonuclease VII large subunit C-terminal" evidence="7">
    <location>
        <begin position="124"/>
        <end position="341"/>
    </location>
</feature>
<reference evidence="9" key="1">
    <citation type="submission" date="2020-10" db="EMBL/GenBank/DDBJ databases">
        <authorList>
            <person name="Gilroy R."/>
        </authorList>
    </citation>
    <scope>NUCLEOTIDE SEQUENCE</scope>
    <source>
        <strain evidence="9">ChiGjej1B1-22543</strain>
    </source>
</reference>
<dbReference type="AlphaFoldDB" id="A0A9D1S3Z9"/>
<evidence type="ECO:0000256" key="3">
    <source>
        <dbReference type="ARBA" id="ARBA00022801"/>
    </source>
</evidence>
<evidence type="ECO:0000256" key="4">
    <source>
        <dbReference type="ARBA" id="ARBA00022839"/>
    </source>
</evidence>
<evidence type="ECO:0000313" key="10">
    <source>
        <dbReference type="Proteomes" id="UP000824070"/>
    </source>
</evidence>
<evidence type="ECO:0000259" key="8">
    <source>
        <dbReference type="Pfam" id="PF13742"/>
    </source>
</evidence>
<comment type="function">
    <text evidence="5">Bidirectionally degrades single-stranded DNA into large acid-insoluble oligonucleotides, which are then degraded further into small acid-soluble oligonucleotides.</text>
</comment>
<comment type="subcellular location">
    <subcellularLocation>
        <location evidence="5 6">Cytoplasm</location>
    </subcellularLocation>
</comment>
<protein>
    <recommendedName>
        <fullName evidence="5">Exodeoxyribonuclease 7 large subunit</fullName>
        <ecNumber evidence="5">3.1.11.6</ecNumber>
    </recommendedName>
    <alternativeName>
        <fullName evidence="5">Exodeoxyribonuclease VII large subunit</fullName>
        <shortName evidence="5">Exonuclease VII large subunit</shortName>
    </alternativeName>
</protein>
<dbReference type="EMBL" id="DVMV01000040">
    <property type="protein sequence ID" value="HIU45608.1"/>
    <property type="molecule type" value="Genomic_DNA"/>
</dbReference>
<keyword evidence="3 5" id="KW-0378">Hydrolase</keyword>
<keyword evidence="2 5" id="KW-0540">Nuclease</keyword>
<dbReference type="EC" id="3.1.11.6" evidence="5"/>